<organism evidence="1 2">
    <name type="scientific">Phytophthora oleae</name>
    <dbReference type="NCBI Taxonomy" id="2107226"/>
    <lineage>
        <taxon>Eukaryota</taxon>
        <taxon>Sar</taxon>
        <taxon>Stramenopiles</taxon>
        <taxon>Oomycota</taxon>
        <taxon>Peronosporomycetes</taxon>
        <taxon>Peronosporales</taxon>
        <taxon>Peronosporaceae</taxon>
        <taxon>Phytophthora</taxon>
    </lineage>
</organism>
<gene>
    <name evidence="1" type="ORF">V7S43_000001</name>
</gene>
<evidence type="ECO:0000313" key="1">
    <source>
        <dbReference type="EMBL" id="KAL3674049.1"/>
    </source>
</evidence>
<evidence type="ECO:0008006" key="3">
    <source>
        <dbReference type="Google" id="ProtNLM"/>
    </source>
</evidence>
<keyword evidence="2" id="KW-1185">Reference proteome</keyword>
<name>A0ABD3G8B0_9STRA</name>
<comment type="caution">
    <text evidence="1">The sequence shown here is derived from an EMBL/GenBank/DDBJ whole genome shotgun (WGS) entry which is preliminary data.</text>
</comment>
<accession>A0ABD3G8B0</accession>
<protein>
    <recommendedName>
        <fullName evidence="3">DUF659 domain-containing protein</fullName>
    </recommendedName>
</protein>
<sequence>MADTASAARKVSKQFDTTLQTDCAMHTLNLCIGYGIGLKENVRNMYVPDPKANEINEYIKKKVAMTKGGSFPEGGVIIRKLRLLNNFFASSRSPERIAKRKEVQKFYKLPQLSAIVDIDRAELTNAEKAVFTNISNAEWELVVQLEAVVQQITDLALVESQSTTMLSSTMYVLLRVAATRMSPYKFTATSLHGTRNADTNEKNFSRCQLTLPDLCDLAERCNK</sequence>
<proteinExistence type="predicted"/>
<evidence type="ECO:0000313" key="2">
    <source>
        <dbReference type="Proteomes" id="UP001632037"/>
    </source>
</evidence>
<dbReference type="EMBL" id="JBIMZQ010000001">
    <property type="protein sequence ID" value="KAL3674049.1"/>
    <property type="molecule type" value="Genomic_DNA"/>
</dbReference>
<dbReference type="AlphaFoldDB" id="A0ABD3G8B0"/>
<reference evidence="1 2" key="1">
    <citation type="submission" date="2024-09" db="EMBL/GenBank/DDBJ databases">
        <title>Genome sequencing and assembly of Phytophthora oleae, isolate VK10A, causative agent of rot of olive drupes.</title>
        <authorList>
            <person name="Conti Taguali S."/>
            <person name="Riolo M."/>
            <person name="La Spada F."/>
            <person name="Cacciola S.O."/>
            <person name="Dionisio G."/>
        </authorList>
    </citation>
    <scope>NUCLEOTIDE SEQUENCE [LARGE SCALE GENOMIC DNA]</scope>
    <source>
        <strain evidence="1 2">VK10A</strain>
    </source>
</reference>
<dbReference type="Proteomes" id="UP001632037">
    <property type="component" value="Unassembled WGS sequence"/>
</dbReference>